<protein>
    <recommendedName>
        <fullName evidence="4">YolD-like family protein</fullName>
    </recommendedName>
</protein>
<accession>A0A6L5GTC6</accession>
<evidence type="ECO:0000313" key="2">
    <source>
        <dbReference type="EMBL" id="MQM73398.1"/>
    </source>
</evidence>
<evidence type="ECO:0000313" key="3">
    <source>
        <dbReference type="Proteomes" id="UP000473648"/>
    </source>
</evidence>
<feature type="region of interest" description="Disordered" evidence="1">
    <location>
        <begin position="1"/>
        <end position="25"/>
    </location>
</feature>
<reference evidence="2" key="1">
    <citation type="journal article" date="2020" name="Appl. Environ. Microbiol.">
        <title>Medium-Chain Fatty Acid Synthesis by 'Candidatus Weimeria bifida' gen. nov., sp. nov., and 'Candidatus Pseudoramibacter fermentans' sp. nov.</title>
        <authorList>
            <person name="Scarborough M.J."/>
            <person name="Myers K.S."/>
            <person name="Donohue T.J."/>
            <person name="Noguera D.R."/>
        </authorList>
    </citation>
    <scope>NUCLEOTIDE SEQUENCE</scope>
    <source>
        <strain evidence="2">EUB1.1</strain>
    </source>
</reference>
<evidence type="ECO:0000256" key="1">
    <source>
        <dbReference type="SAM" id="MobiDB-lite"/>
    </source>
</evidence>
<keyword evidence="3" id="KW-1185">Reference proteome</keyword>
<dbReference type="Proteomes" id="UP000473648">
    <property type="component" value="Unassembled WGS sequence"/>
</dbReference>
<comment type="caution">
    <text evidence="2">The sequence shown here is derived from an EMBL/GenBank/DDBJ whole genome shotgun (WGS) entry which is preliminary data.</text>
</comment>
<gene>
    <name evidence="2" type="ORF">FRC53_08320</name>
</gene>
<dbReference type="EMBL" id="VOGB01000005">
    <property type="protein sequence ID" value="MQM73398.1"/>
    <property type="molecule type" value="Genomic_DNA"/>
</dbReference>
<organism evidence="2 3">
    <name type="scientific">Candidatus Pseudoramibacter fermentans</name>
    <dbReference type="NCBI Taxonomy" id="2594427"/>
    <lineage>
        <taxon>Bacteria</taxon>
        <taxon>Bacillati</taxon>
        <taxon>Bacillota</taxon>
        <taxon>Clostridia</taxon>
        <taxon>Eubacteriales</taxon>
        <taxon>Eubacteriaceae</taxon>
        <taxon>Pseudoramibacter</taxon>
    </lineage>
</organism>
<dbReference type="AlphaFoldDB" id="A0A6L5GTC6"/>
<proteinExistence type="predicted"/>
<name>A0A6L5GTC6_9FIRM</name>
<sequence length="146" mass="16102">MNRKQLMRQGAPRHEGDAFSRRHPPMSTANRAKIFAPFAALTTYDAALRTREAVHAASPCPELSDDAAEALNAALKALFERLSAHPSDGVPAALTYFEPFAGETGYVRHRRGRILSANLKKRTLTLTCQNAPQPIAFAHLLELHFL</sequence>
<evidence type="ECO:0008006" key="4">
    <source>
        <dbReference type="Google" id="ProtNLM"/>
    </source>
</evidence>